<reference evidence="5 6" key="1">
    <citation type="journal article" date="2003" name="Int. J. Syst. Evol. Microbiol.">
        <title>Halobacillus salinus sp. nov., isolated from a salt lake on the coast of the East Sea in Korea.</title>
        <authorList>
            <person name="Yoon J.H."/>
            <person name="Kang K.H."/>
            <person name="Park Y.H."/>
        </authorList>
    </citation>
    <scope>NUCLEOTIDE SEQUENCE [LARGE SCALE GENOMIC DNA]</scope>
    <source>
        <strain evidence="5 6">HSL-3</strain>
    </source>
</reference>
<evidence type="ECO:0000256" key="3">
    <source>
        <dbReference type="RuleBase" id="RU003476"/>
    </source>
</evidence>
<dbReference type="Gene3D" id="3.30.70.100">
    <property type="match status" value="1"/>
</dbReference>
<dbReference type="Pfam" id="PF00293">
    <property type="entry name" value="NUDIX"/>
    <property type="match status" value="1"/>
</dbReference>
<keyword evidence="6" id="KW-1185">Reference proteome</keyword>
<dbReference type="CDD" id="cd02883">
    <property type="entry name" value="NUDIX_Hydrolase"/>
    <property type="match status" value="1"/>
</dbReference>
<dbReference type="PANTHER" id="PTHR43046:SF2">
    <property type="entry name" value="8-OXO-DGTP DIPHOSPHATASE-RELATED"/>
    <property type="match status" value="1"/>
</dbReference>
<dbReference type="RefSeq" id="WP_135326658.1">
    <property type="nucleotide sequence ID" value="NZ_SRJC01000001.1"/>
</dbReference>
<dbReference type="PANTHER" id="PTHR43046">
    <property type="entry name" value="GDP-MANNOSE MANNOSYL HYDROLASE"/>
    <property type="match status" value="1"/>
</dbReference>
<dbReference type="Gene3D" id="3.90.79.10">
    <property type="entry name" value="Nucleoside Triphosphate Pyrophosphohydrolase"/>
    <property type="match status" value="1"/>
</dbReference>
<evidence type="ECO:0000259" key="4">
    <source>
        <dbReference type="PROSITE" id="PS51462"/>
    </source>
</evidence>
<organism evidence="5 6">
    <name type="scientific">Halobacillus salinus</name>
    <dbReference type="NCBI Taxonomy" id="192814"/>
    <lineage>
        <taxon>Bacteria</taxon>
        <taxon>Bacillati</taxon>
        <taxon>Bacillota</taxon>
        <taxon>Bacilli</taxon>
        <taxon>Bacillales</taxon>
        <taxon>Bacillaceae</taxon>
        <taxon>Halobacillus</taxon>
    </lineage>
</organism>
<dbReference type="InterPro" id="IPR000086">
    <property type="entry name" value="NUDIX_hydrolase_dom"/>
</dbReference>
<dbReference type="SUPFAM" id="SSF55811">
    <property type="entry name" value="Nudix"/>
    <property type="match status" value="1"/>
</dbReference>
<comment type="similarity">
    <text evidence="3">Belongs to the Nudix hydrolase family.</text>
</comment>
<dbReference type="Proteomes" id="UP000297982">
    <property type="component" value="Unassembled WGS sequence"/>
</dbReference>
<comment type="cofactor">
    <cofactor evidence="1">
        <name>Mg(2+)</name>
        <dbReference type="ChEBI" id="CHEBI:18420"/>
    </cofactor>
</comment>
<dbReference type="PRINTS" id="PR00502">
    <property type="entry name" value="NUDIXFAMILY"/>
</dbReference>
<dbReference type="InterPro" id="IPR011008">
    <property type="entry name" value="Dimeric_a/b-barrel"/>
</dbReference>
<dbReference type="GO" id="GO:0016787">
    <property type="term" value="F:hydrolase activity"/>
    <property type="evidence" value="ECO:0007669"/>
    <property type="project" value="UniProtKB-KW"/>
</dbReference>
<sequence length="259" mass="30157">MIYQRRVYKIEPEQYEKFTQYFHEFILPSQLGHGARIVGRFTTRNRDEVTSIWEYDSYDHYEAIERKVRQSDLFQRAQKRKEELCPFAVEKQVDFIEATGDYHFPKHIVSVAACITNEDGEVLLVKNEHRNDTYEIPGGRMEKGETLEEAVKREVLEETGIEANITGITGVYQNLTIGVVCIVFKGEYVSGIPTIQPGETQEVFFEKVTEDNMSTLLTREHFKVRLMDALQSKAVSLESYYVKPYQVIYRLENEKAADE</sequence>
<dbReference type="PROSITE" id="PS51462">
    <property type="entry name" value="NUDIX"/>
    <property type="match status" value="1"/>
</dbReference>
<dbReference type="PROSITE" id="PS00893">
    <property type="entry name" value="NUDIX_BOX"/>
    <property type="match status" value="1"/>
</dbReference>
<dbReference type="EMBL" id="SRJC01000001">
    <property type="protein sequence ID" value="TGB04012.1"/>
    <property type="molecule type" value="Genomic_DNA"/>
</dbReference>
<comment type="caution">
    <text evidence="5">The sequence shown here is derived from an EMBL/GenBank/DDBJ whole genome shotgun (WGS) entry which is preliminary data.</text>
</comment>
<dbReference type="InterPro" id="IPR020476">
    <property type="entry name" value="Nudix_hydrolase"/>
</dbReference>
<dbReference type="AlphaFoldDB" id="A0A4Z0H0R6"/>
<name>A0A4Z0H0R6_9BACI</name>
<dbReference type="SUPFAM" id="SSF54909">
    <property type="entry name" value="Dimeric alpha+beta barrel"/>
    <property type="match status" value="1"/>
</dbReference>
<evidence type="ECO:0000313" key="6">
    <source>
        <dbReference type="Proteomes" id="UP000297982"/>
    </source>
</evidence>
<evidence type="ECO:0000313" key="5">
    <source>
        <dbReference type="EMBL" id="TGB04012.1"/>
    </source>
</evidence>
<feature type="domain" description="Nudix hydrolase" evidence="4">
    <location>
        <begin position="106"/>
        <end position="250"/>
    </location>
</feature>
<gene>
    <name evidence="5" type="ORF">E4663_03115</name>
</gene>
<proteinExistence type="inferred from homology"/>
<dbReference type="STRING" id="192814.GCA_900166575_00948"/>
<accession>A0A4Z0H0R6</accession>
<dbReference type="Pfam" id="PF07978">
    <property type="entry name" value="NIPSNAP"/>
    <property type="match status" value="1"/>
</dbReference>
<evidence type="ECO:0000256" key="2">
    <source>
        <dbReference type="ARBA" id="ARBA00022801"/>
    </source>
</evidence>
<evidence type="ECO:0000256" key="1">
    <source>
        <dbReference type="ARBA" id="ARBA00001946"/>
    </source>
</evidence>
<dbReference type="InterPro" id="IPR012577">
    <property type="entry name" value="NIPSNAP"/>
</dbReference>
<protein>
    <submittedName>
        <fullName evidence="5">NUDIX domain-containing protein</fullName>
    </submittedName>
</protein>
<keyword evidence="2 3" id="KW-0378">Hydrolase</keyword>
<dbReference type="InterPro" id="IPR020084">
    <property type="entry name" value="NUDIX_hydrolase_CS"/>
</dbReference>
<dbReference type="InterPro" id="IPR015797">
    <property type="entry name" value="NUDIX_hydrolase-like_dom_sf"/>
</dbReference>